<dbReference type="Gene3D" id="1.10.287.1260">
    <property type="match status" value="1"/>
</dbReference>
<feature type="domain" description="Mechanosensitive ion channel MscS" evidence="10">
    <location>
        <begin position="635"/>
        <end position="701"/>
    </location>
</feature>
<keyword evidence="13" id="KW-1185">Reference proteome</keyword>
<evidence type="ECO:0000256" key="2">
    <source>
        <dbReference type="ARBA" id="ARBA00008017"/>
    </source>
</evidence>
<keyword evidence="3" id="KW-1003">Cell membrane</keyword>
<dbReference type="Gene3D" id="3.30.70.100">
    <property type="match status" value="1"/>
</dbReference>
<dbReference type="SUPFAM" id="SSF82861">
    <property type="entry name" value="Mechanosensitive channel protein MscS (YggB), transmembrane region"/>
    <property type="match status" value="1"/>
</dbReference>
<feature type="transmembrane region" description="Helical" evidence="8">
    <location>
        <begin position="501"/>
        <end position="520"/>
    </location>
</feature>
<dbReference type="EMBL" id="MCAQ01000001">
    <property type="protein sequence ID" value="RKF42037.1"/>
    <property type="molecule type" value="Genomic_DNA"/>
</dbReference>
<evidence type="ECO:0000313" key="13">
    <source>
        <dbReference type="Proteomes" id="UP000286402"/>
    </source>
</evidence>
<evidence type="ECO:0008006" key="14">
    <source>
        <dbReference type="Google" id="ProtNLM"/>
    </source>
</evidence>
<comment type="caution">
    <text evidence="12">The sequence shown here is derived from an EMBL/GenBank/DDBJ whole genome shotgun (WGS) entry which is preliminary data.</text>
</comment>
<dbReference type="GO" id="GO:0008381">
    <property type="term" value="F:mechanosensitive monoatomic ion channel activity"/>
    <property type="evidence" value="ECO:0007669"/>
    <property type="project" value="UniProtKB-ARBA"/>
</dbReference>
<evidence type="ECO:0000256" key="3">
    <source>
        <dbReference type="ARBA" id="ARBA00022475"/>
    </source>
</evidence>
<dbReference type="Gene3D" id="2.30.30.60">
    <property type="match status" value="1"/>
</dbReference>
<dbReference type="Proteomes" id="UP000286402">
    <property type="component" value="Unassembled WGS sequence"/>
</dbReference>
<evidence type="ECO:0000259" key="11">
    <source>
        <dbReference type="Pfam" id="PF21082"/>
    </source>
</evidence>
<dbReference type="PANTHER" id="PTHR30347:SF1">
    <property type="entry name" value="MECHANOSENSITIVE CHANNEL MSCK"/>
    <property type="match status" value="1"/>
</dbReference>
<feature type="transmembrane region" description="Helical" evidence="8">
    <location>
        <begin position="618"/>
        <end position="641"/>
    </location>
</feature>
<dbReference type="InterPro" id="IPR023408">
    <property type="entry name" value="MscS_beta-dom_sf"/>
</dbReference>
<comment type="subcellular location">
    <subcellularLocation>
        <location evidence="1">Cell membrane</location>
        <topology evidence="1">Multi-pass membrane protein</topology>
    </subcellularLocation>
</comment>
<feature type="domain" description="Mechanosensitive ion channel MscS C-terminal" evidence="11">
    <location>
        <begin position="711"/>
        <end position="792"/>
    </location>
</feature>
<gene>
    <name evidence="12" type="ORF">BCY89_00590</name>
</gene>
<evidence type="ECO:0000256" key="7">
    <source>
        <dbReference type="SAM" id="Coils"/>
    </source>
</evidence>
<dbReference type="InterPro" id="IPR006685">
    <property type="entry name" value="MscS_channel_2nd"/>
</dbReference>
<sequence length="809" mass="92082">MAMRRKFLACFFILLFSRVLFGNSQDSVQQGFVAKTERFFKESAKRSVRDLEMDRAAIRQNRVLEDIKLLASQSRSFLRKGFDSLNVDQGLKELIVLHDIAKDGVFENKGSAQSSRNLTVTFNILNALSIEVRSLKRDMDRYQDRITNYQLDLDSLSNDPALFVISKDSTNLARYMDRIRVIAREISPITLKLAERINSVHELQNKINIELARLESDMEEVLYYQNRLSNRTIARNFVNIWVPSKFERPMNEILFFSFVKAKWLYFYYLRAHLGKLLFFFLATLVVVSYVYVLRRRINDKNMVQSSLLLHRPLLSGLIIGLCVMQFIFPAPPFVFTITILTVASVFLSLVFRPAITGYWMAIWLSILTLFILAGLDNLVLQPSRSERWLILVIATLSCLVGLLALLNKERRDEIKERWILFPIAFMVFLEFASIIMNLFGRFNLSKVLLVAGLTNAVVFILFLWVIRLVNEGLQLASSVYQKQERRLFYINYNRVGKRAPVFFYAVLIVGWFVLFGRNFYEFRFLADPLRDFLETEHRLGNYQFSVNNLAVFLLIMVCATVLSKIVSYFAADSQWEKKEGAAQHKFRLGSWILLVRITIIVIGFFLAFSALGIPVQQIGIIVGALGVGIGFGLQTLVNNLVSGLIIAFEKPVNVDDLIEIGGRSGKVKSIGFRSSVIATAEGADLIMPNGDLLNAHVMNWSQGGAKKRLSIRLEVKYGVDLERVTQLLKKIMDEDEQILSSGGTAVQFVQVSSQAVVVELYFWVRISKDSGGVKSGLLTKIYAAFADSGIDMALPIQQVILDQTDSEQK</sequence>
<feature type="transmembrane region" description="Helical" evidence="8">
    <location>
        <begin position="358"/>
        <end position="375"/>
    </location>
</feature>
<dbReference type="InterPro" id="IPR011066">
    <property type="entry name" value="MscS_channel_C_sf"/>
</dbReference>
<evidence type="ECO:0000259" key="10">
    <source>
        <dbReference type="Pfam" id="PF00924"/>
    </source>
</evidence>
<proteinExistence type="inferred from homology"/>
<reference evidence="12 13" key="1">
    <citation type="submission" date="2016-07" db="EMBL/GenBank/DDBJ databases">
        <title>Genome analysis of Sphingobacterium siyangense T12B17.</title>
        <authorList>
            <person name="Xu D."/>
            <person name="Su Y."/>
            <person name="Zheng S."/>
        </authorList>
    </citation>
    <scope>NUCLEOTIDE SEQUENCE [LARGE SCALE GENOMIC DNA]</scope>
    <source>
        <strain evidence="12 13">T12B17</strain>
    </source>
</reference>
<evidence type="ECO:0000256" key="1">
    <source>
        <dbReference type="ARBA" id="ARBA00004651"/>
    </source>
</evidence>
<dbReference type="AlphaFoldDB" id="A0A420GA61"/>
<dbReference type="SUPFAM" id="SSF50182">
    <property type="entry name" value="Sm-like ribonucleoproteins"/>
    <property type="match status" value="1"/>
</dbReference>
<evidence type="ECO:0000256" key="8">
    <source>
        <dbReference type="SAM" id="Phobius"/>
    </source>
</evidence>
<feature type="transmembrane region" description="Helical" evidence="8">
    <location>
        <begin position="333"/>
        <end position="351"/>
    </location>
</feature>
<feature type="transmembrane region" description="Helical" evidence="8">
    <location>
        <begin position="549"/>
        <end position="570"/>
    </location>
</feature>
<dbReference type="InterPro" id="IPR052702">
    <property type="entry name" value="MscS-like_channel"/>
</dbReference>
<feature type="transmembrane region" description="Helical" evidence="8">
    <location>
        <begin position="306"/>
        <end position="327"/>
    </location>
</feature>
<name>A0A420GA61_9SPHI</name>
<evidence type="ECO:0000256" key="5">
    <source>
        <dbReference type="ARBA" id="ARBA00022989"/>
    </source>
</evidence>
<dbReference type="InterPro" id="IPR010920">
    <property type="entry name" value="LSM_dom_sf"/>
</dbReference>
<evidence type="ECO:0000256" key="6">
    <source>
        <dbReference type="ARBA" id="ARBA00023136"/>
    </source>
</evidence>
<dbReference type="PANTHER" id="PTHR30347">
    <property type="entry name" value="POTASSIUM CHANNEL RELATED"/>
    <property type="match status" value="1"/>
</dbReference>
<evidence type="ECO:0000313" key="12">
    <source>
        <dbReference type="EMBL" id="RKF42037.1"/>
    </source>
</evidence>
<evidence type="ECO:0000256" key="4">
    <source>
        <dbReference type="ARBA" id="ARBA00022692"/>
    </source>
</evidence>
<feature type="transmembrane region" description="Helical" evidence="8">
    <location>
        <begin position="446"/>
        <end position="466"/>
    </location>
</feature>
<keyword evidence="4 8" id="KW-0812">Transmembrane</keyword>
<organism evidence="12 13">
    <name type="scientific">Sphingobacterium siyangense</name>
    <dbReference type="NCBI Taxonomy" id="459529"/>
    <lineage>
        <taxon>Bacteria</taxon>
        <taxon>Pseudomonadati</taxon>
        <taxon>Bacteroidota</taxon>
        <taxon>Sphingobacteriia</taxon>
        <taxon>Sphingobacteriales</taxon>
        <taxon>Sphingobacteriaceae</taxon>
        <taxon>Sphingobacterium</taxon>
    </lineage>
</organism>
<protein>
    <recommendedName>
        <fullName evidence="14">Mechanosensitive ion channel protein</fullName>
    </recommendedName>
</protein>
<feature type="chain" id="PRO_5018985201" description="Mechanosensitive ion channel protein" evidence="9">
    <location>
        <begin position="23"/>
        <end position="809"/>
    </location>
</feature>
<keyword evidence="6 8" id="KW-0472">Membrane</keyword>
<dbReference type="SUPFAM" id="SSF82689">
    <property type="entry name" value="Mechanosensitive channel protein MscS (YggB), C-terminal domain"/>
    <property type="match status" value="1"/>
</dbReference>
<keyword evidence="5 8" id="KW-1133">Transmembrane helix</keyword>
<comment type="similarity">
    <text evidence="2">Belongs to the MscS (TC 1.A.23) family.</text>
</comment>
<accession>A0A420GA61</accession>
<dbReference type="Pfam" id="PF00924">
    <property type="entry name" value="MS_channel_2nd"/>
    <property type="match status" value="1"/>
</dbReference>
<dbReference type="InterPro" id="IPR049278">
    <property type="entry name" value="MS_channel_C"/>
</dbReference>
<feature type="transmembrane region" description="Helical" evidence="8">
    <location>
        <begin position="276"/>
        <end position="294"/>
    </location>
</feature>
<feature type="coiled-coil region" evidence="7">
    <location>
        <begin position="125"/>
        <end position="159"/>
    </location>
</feature>
<dbReference type="InterPro" id="IPR011014">
    <property type="entry name" value="MscS_channel_TM-2"/>
</dbReference>
<dbReference type="GO" id="GO:0005886">
    <property type="term" value="C:plasma membrane"/>
    <property type="evidence" value="ECO:0007669"/>
    <property type="project" value="UniProtKB-SubCell"/>
</dbReference>
<feature type="transmembrane region" description="Helical" evidence="8">
    <location>
        <begin position="591"/>
        <end position="612"/>
    </location>
</feature>
<evidence type="ECO:0000256" key="9">
    <source>
        <dbReference type="SAM" id="SignalP"/>
    </source>
</evidence>
<dbReference type="Pfam" id="PF21082">
    <property type="entry name" value="MS_channel_3rd"/>
    <property type="match status" value="1"/>
</dbReference>
<feature type="signal peptide" evidence="9">
    <location>
        <begin position="1"/>
        <end position="22"/>
    </location>
</feature>
<feature type="transmembrane region" description="Helical" evidence="8">
    <location>
        <begin position="418"/>
        <end position="440"/>
    </location>
</feature>
<feature type="transmembrane region" description="Helical" evidence="8">
    <location>
        <begin position="387"/>
        <end position="406"/>
    </location>
</feature>
<keyword evidence="9" id="KW-0732">Signal</keyword>
<keyword evidence="7" id="KW-0175">Coiled coil</keyword>